<organism evidence="3 4">
    <name type="scientific">Cystobacter fuscus</name>
    <dbReference type="NCBI Taxonomy" id="43"/>
    <lineage>
        <taxon>Bacteria</taxon>
        <taxon>Pseudomonadati</taxon>
        <taxon>Myxococcota</taxon>
        <taxon>Myxococcia</taxon>
        <taxon>Myxococcales</taxon>
        <taxon>Cystobacterineae</taxon>
        <taxon>Archangiaceae</taxon>
        <taxon>Cystobacter</taxon>
    </lineage>
</organism>
<feature type="region of interest" description="Disordered" evidence="1">
    <location>
        <begin position="158"/>
        <end position="177"/>
    </location>
</feature>
<sequence length="302" mass="33764">MSQTSHVLEFDALPSLPRELLRAALSSRATRPADVPRLEARMRHLRAEPRSLARYREVTGFPANGFLPLTYPQVLVTPLHLAVLNHPEFPYRLLGMIHVRNRIQQWRRLREGSALSVHVWVEGQREVRQGRELEVHTRVEEGGTLAWSAVTTMLRRLSGAAERSRGPRSPFTPDPEEEARFASSRSEHWTMHEDTGRRYALASGDFNPIHLHALTARPFGFSRAIAHGMWTVGRGVAALGQEAEAPALTLTSDFRRPLLLPARVEFQSAPLAEGATAYRVRGEDLTPHVLGELRPGAESPAS</sequence>
<dbReference type="AlphaFoldDB" id="A0A250J2C1"/>
<reference evidence="3 4" key="1">
    <citation type="submission" date="2017-06" db="EMBL/GenBank/DDBJ databases">
        <title>Sequencing and comparative analysis of myxobacterial genomes.</title>
        <authorList>
            <person name="Rupp O."/>
            <person name="Goesmann A."/>
            <person name="Sogaard-Andersen L."/>
        </authorList>
    </citation>
    <scope>NUCLEOTIDE SEQUENCE [LARGE SCALE GENOMIC DNA]</scope>
    <source>
        <strain evidence="3 4">DSM 52655</strain>
    </source>
</reference>
<dbReference type="InterPro" id="IPR029069">
    <property type="entry name" value="HotDog_dom_sf"/>
</dbReference>
<dbReference type="PANTHER" id="PTHR43841">
    <property type="entry name" value="3-HYDROXYACYL-THIOESTER DEHYDRATASE HTDX-RELATED"/>
    <property type="match status" value="1"/>
</dbReference>
<proteinExistence type="predicted"/>
<name>A0A250J2C1_9BACT</name>
<protein>
    <submittedName>
        <fullName evidence="3">Acyl dehydratase</fullName>
    </submittedName>
</protein>
<feature type="domain" description="MaoC-like" evidence="2">
    <location>
        <begin position="188"/>
        <end position="244"/>
    </location>
</feature>
<gene>
    <name evidence="3" type="ORF">CYFUS_003105</name>
</gene>
<evidence type="ECO:0000259" key="2">
    <source>
        <dbReference type="Pfam" id="PF01575"/>
    </source>
</evidence>
<accession>A0A250J2C1</accession>
<dbReference type="RefSeq" id="WP_095985962.1">
    <property type="nucleotide sequence ID" value="NZ_CP022098.1"/>
</dbReference>
<dbReference type="PANTHER" id="PTHR43841:SF1">
    <property type="entry name" value="3-HYDROXYACYL-THIOESTER DEHYDRATASE X"/>
    <property type="match status" value="1"/>
</dbReference>
<dbReference type="SUPFAM" id="SSF54637">
    <property type="entry name" value="Thioesterase/thiol ester dehydrase-isomerase"/>
    <property type="match status" value="2"/>
</dbReference>
<dbReference type="EMBL" id="CP022098">
    <property type="protein sequence ID" value="ATB37680.1"/>
    <property type="molecule type" value="Genomic_DNA"/>
</dbReference>
<dbReference type="Gene3D" id="3.10.129.10">
    <property type="entry name" value="Hotdog Thioesterase"/>
    <property type="match status" value="1"/>
</dbReference>
<evidence type="ECO:0000313" key="4">
    <source>
        <dbReference type="Proteomes" id="UP000217257"/>
    </source>
</evidence>
<dbReference type="Pfam" id="PF01575">
    <property type="entry name" value="MaoC_dehydratas"/>
    <property type="match status" value="1"/>
</dbReference>
<dbReference type="KEGG" id="cfus:CYFUS_003105"/>
<dbReference type="Proteomes" id="UP000217257">
    <property type="component" value="Chromosome"/>
</dbReference>
<evidence type="ECO:0000256" key="1">
    <source>
        <dbReference type="SAM" id="MobiDB-lite"/>
    </source>
</evidence>
<evidence type="ECO:0000313" key="3">
    <source>
        <dbReference type="EMBL" id="ATB37680.1"/>
    </source>
</evidence>
<dbReference type="InterPro" id="IPR002539">
    <property type="entry name" value="MaoC-like_dom"/>
</dbReference>